<dbReference type="EMBL" id="CZVW01000019">
    <property type="protein sequence ID" value="CUT03931.1"/>
    <property type="molecule type" value="Genomic_DNA"/>
</dbReference>
<dbReference type="Proteomes" id="UP000199197">
    <property type="component" value="Unassembled WGS sequence"/>
</dbReference>
<dbReference type="PANTHER" id="PTHR30345">
    <property type="entry name" value="RIBOSE-5-PHOSPHATE ISOMERASE B"/>
    <property type="match status" value="1"/>
</dbReference>
<feature type="binding site" evidence="4">
    <location>
        <position position="109"/>
    </location>
    <ligand>
        <name>D-ribulose 5-phosphate</name>
        <dbReference type="ChEBI" id="CHEBI:58121"/>
    </ligand>
</feature>
<feature type="binding site" evidence="4">
    <location>
        <position position="132"/>
    </location>
    <ligand>
        <name>D-ribulose 5-phosphate</name>
        <dbReference type="ChEBI" id="CHEBI:58121"/>
    </ligand>
</feature>
<feature type="binding site" evidence="4">
    <location>
        <begin position="66"/>
        <end position="70"/>
    </location>
    <ligand>
        <name>D-ribulose 5-phosphate</name>
        <dbReference type="ChEBI" id="CHEBI:58121"/>
    </ligand>
</feature>
<feature type="binding site" evidence="4">
    <location>
        <begin position="8"/>
        <end position="9"/>
    </location>
    <ligand>
        <name>D-ribulose 5-phosphate</name>
        <dbReference type="ChEBI" id="CHEBI:58121"/>
    </ligand>
</feature>
<dbReference type="RefSeq" id="WP_092350664.1">
    <property type="nucleotide sequence ID" value="NZ_CZVW01000019.1"/>
</dbReference>
<protein>
    <submittedName>
        <fullName evidence="5">Ribose 5-phosphate isomerase B</fullName>
    </submittedName>
</protein>
<dbReference type="InterPro" id="IPR004785">
    <property type="entry name" value="RpiB"/>
</dbReference>
<dbReference type="InterPro" id="IPR036569">
    <property type="entry name" value="RpiB_LacA_LacB_sf"/>
</dbReference>
<dbReference type="Pfam" id="PF02502">
    <property type="entry name" value="LacAB_rpiB"/>
    <property type="match status" value="1"/>
</dbReference>
<keyword evidence="6" id="KW-1185">Reference proteome</keyword>
<accession>A0A0N7MYD4</accession>
<evidence type="ECO:0000256" key="2">
    <source>
        <dbReference type="ARBA" id="ARBA00023235"/>
    </source>
</evidence>
<dbReference type="PANTHER" id="PTHR30345:SF0">
    <property type="entry name" value="DNA DAMAGE-REPAIR_TOLERATION PROTEIN DRT102"/>
    <property type="match status" value="1"/>
</dbReference>
<evidence type="ECO:0000256" key="4">
    <source>
        <dbReference type="PIRSR" id="PIRSR005384-2"/>
    </source>
</evidence>
<feature type="binding site" evidence="4">
    <location>
        <position position="136"/>
    </location>
    <ligand>
        <name>D-ribulose 5-phosphate</name>
        <dbReference type="ChEBI" id="CHEBI:58121"/>
    </ligand>
</feature>
<evidence type="ECO:0000313" key="6">
    <source>
        <dbReference type="Proteomes" id="UP000199197"/>
    </source>
</evidence>
<dbReference type="GO" id="GO:0019316">
    <property type="term" value="P:D-allose catabolic process"/>
    <property type="evidence" value="ECO:0007669"/>
    <property type="project" value="TreeGrafter"/>
</dbReference>
<dbReference type="GO" id="GO:0009052">
    <property type="term" value="P:pentose-phosphate shunt, non-oxidative branch"/>
    <property type="evidence" value="ECO:0007669"/>
    <property type="project" value="TreeGrafter"/>
</dbReference>
<dbReference type="GO" id="GO:0004751">
    <property type="term" value="F:ribose-5-phosphate isomerase activity"/>
    <property type="evidence" value="ECO:0007669"/>
    <property type="project" value="TreeGrafter"/>
</dbReference>
<dbReference type="PIRSF" id="PIRSF005384">
    <property type="entry name" value="RpiB_LacA_B"/>
    <property type="match status" value="1"/>
</dbReference>
<dbReference type="OrthoDB" id="1778624at2"/>
<comment type="similarity">
    <text evidence="1">Belongs to the LacAB/RpiB family.</text>
</comment>
<name>A0A0N7MYD4_9BACT</name>
<evidence type="ECO:0000313" key="5">
    <source>
        <dbReference type="EMBL" id="CUT03931.1"/>
    </source>
</evidence>
<dbReference type="AlphaFoldDB" id="A0A0N7MYD4"/>
<dbReference type="InterPro" id="IPR003500">
    <property type="entry name" value="RpiB_LacA_LacB"/>
</dbReference>
<sequence length="146" mass="16046">MKIAVASDHAGFEYKERLKELLKELGHEVVDFGCFSPDSSDYPDFAYPAAKAVGEGECERGIFICGTGIGVSIVANKVKGVRAANCCSVEEAKLSRQHNNANVLTFGARLISFELAKEIVKVFLETEFEGGRHERRVEKIHKLTGL</sequence>
<gene>
    <name evidence="5" type="ORF">JGI23_01589</name>
</gene>
<feature type="binding site" evidence="4">
    <location>
        <position position="99"/>
    </location>
    <ligand>
        <name>D-ribulose 5-phosphate</name>
        <dbReference type="ChEBI" id="CHEBI:58121"/>
    </ligand>
</feature>
<organism evidence="5 6">
    <name type="scientific">Candidatus Chryseopegocella kryptomonas</name>
    <dbReference type="NCBI Taxonomy" id="1633643"/>
    <lineage>
        <taxon>Bacteria</taxon>
        <taxon>Pseudomonadati</taxon>
        <taxon>Candidatus Kryptoniota</taxon>
        <taxon>Candidatus Chryseopegocella</taxon>
    </lineage>
</organism>
<evidence type="ECO:0000256" key="3">
    <source>
        <dbReference type="PIRSR" id="PIRSR005384-1"/>
    </source>
</evidence>
<feature type="active site" description="Proton donor" evidence="3">
    <location>
        <position position="98"/>
    </location>
</feature>
<proteinExistence type="inferred from homology"/>
<feature type="active site" description="Proton acceptor" evidence="3">
    <location>
        <position position="65"/>
    </location>
</feature>
<dbReference type="Gene3D" id="3.40.1400.10">
    <property type="entry name" value="Sugar-phosphate isomerase, RpiB/LacA/LacB"/>
    <property type="match status" value="1"/>
</dbReference>
<dbReference type="NCBIfam" id="NF004051">
    <property type="entry name" value="PRK05571.1"/>
    <property type="match status" value="1"/>
</dbReference>
<reference evidence="6" key="1">
    <citation type="submission" date="2015-11" db="EMBL/GenBank/DDBJ databases">
        <authorList>
            <person name="Varghese N."/>
        </authorList>
    </citation>
    <scope>NUCLEOTIDE SEQUENCE [LARGE SCALE GENOMIC DNA]</scope>
    <source>
        <strain evidence="6">JGI-23</strain>
    </source>
</reference>
<dbReference type="NCBIfam" id="TIGR01120">
    <property type="entry name" value="rpiB"/>
    <property type="match status" value="1"/>
</dbReference>
<dbReference type="NCBIfam" id="TIGR00689">
    <property type="entry name" value="rpiB_lacA_lacB"/>
    <property type="match status" value="1"/>
</dbReference>
<evidence type="ECO:0000256" key="1">
    <source>
        <dbReference type="ARBA" id="ARBA00008754"/>
    </source>
</evidence>
<dbReference type="SUPFAM" id="SSF89623">
    <property type="entry name" value="Ribose/Galactose isomerase RpiB/AlsB"/>
    <property type="match status" value="1"/>
</dbReference>
<keyword evidence="2 5" id="KW-0413">Isomerase</keyword>